<dbReference type="SUPFAM" id="SSF55781">
    <property type="entry name" value="GAF domain-like"/>
    <property type="match status" value="1"/>
</dbReference>
<gene>
    <name evidence="3" type="ORF">EJG51_001890</name>
</gene>
<dbReference type="KEGG" id="upi:EJG51_001890"/>
<evidence type="ECO:0000313" key="4">
    <source>
        <dbReference type="Proteomes" id="UP000274350"/>
    </source>
</evidence>
<dbReference type="CDD" id="cd01949">
    <property type="entry name" value="GGDEF"/>
    <property type="match status" value="1"/>
</dbReference>
<dbReference type="InterPro" id="IPR000160">
    <property type="entry name" value="GGDEF_dom"/>
</dbReference>
<dbReference type="Pfam" id="PF00990">
    <property type="entry name" value="GGDEF"/>
    <property type="match status" value="1"/>
</dbReference>
<evidence type="ECO:0000259" key="2">
    <source>
        <dbReference type="PROSITE" id="PS50887"/>
    </source>
</evidence>
<dbReference type="EMBL" id="CP051152">
    <property type="protein sequence ID" value="QJQ04810.1"/>
    <property type="molecule type" value="Genomic_DNA"/>
</dbReference>
<reference evidence="3 4" key="1">
    <citation type="journal article" date="2019" name="Int. J. Syst. Evol. Microbiol.">
        <title>Undibacterium piscinae sp. nov., isolated from Korean shiner intestine.</title>
        <authorList>
            <person name="Lee S.Y."/>
            <person name="Kang W."/>
            <person name="Kim P.S."/>
            <person name="Kim H.S."/>
            <person name="Sung H."/>
            <person name="Shin N.R."/>
            <person name="Whon T.W."/>
            <person name="Yun J.H."/>
            <person name="Lee J.Y."/>
            <person name="Lee J.Y."/>
            <person name="Jung M.J."/>
            <person name="Jeong Y.S."/>
            <person name="Tak E.J."/>
            <person name="Han J.E."/>
            <person name="Hyun D.W."/>
            <person name="Kang M.S."/>
            <person name="Lee K.E."/>
            <person name="Lee B.H."/>
            <person name="Bae J.W."/>
        </authorList>
    </citation>
    <scope>NUCLEOTIDE SEQUENCE [LARGE SCALE GENOMIC DNA]</scope>
    <source>
        <strain evidence="3 4">S11R28</strain>
    </source>
</reference>
<dbReference type="PANTHER" id="PTHR45138">
    <property type="entry name" value="REGULATORY COMPONENTS OF SENSORY TRANSDUCTION SYSTEM"/>
    <property type="match status" value="1"/>
</dbReference>
<feature type="domain" description="GGDEF" evidence="2">
    <location>
        <begin position="208"/>
        <end position="342"/>
    </location>
</feature>
<dbReference type="SUPFAM" id="SSF55073">
    <property type="entry name" value="Nucleotide cyclase"/>
    <property type="match status" value="1"/>
</dbReference>
<dbReference type="GO" id="GO:0043709">
    <property type="term" value="P:cell adhesion involved in single-species biofilm formation"/>
    <property type="evidence" value="ECO:0007669"/>
    <property type="project" value="TreeGrafter"/>
</dbReference>
<evidence type="ECO:0000256" key="1">
    <source>
        <dbReference type="ARBA" id="ARBA00012528"/>
    </source>
</evidence>
<dbReference type="SMART" id="SM00267">
    <property type="entry name" value="GGDEF"/>
    <property type="match status" value="1"/>
</dbReference>
<dbReference type="PROSITE" id="PS50887">
    <property type="entry name" value="GGDEF"/>
    <property type="match status" value="1"/>
</dbReference>
<accession>A0A6M4A1W3</accession>
<name>A0A6M4A1W3_9BURK</name>
<dbReference type="GO" id="GO:0052621">
    <property type="term" value="F:diguanylate cyclase activity"/>
    <property type="evidence" value="ECO:0007669"/>
    <property type="project" value="UniProtKB-EC"/>
</dbReference>
<organism evidence="3 4">
    <name type="scientific">Undibacterium piscinae</name>
    <dbReference type="NCBI Taxonomy" id="2495591"/>
    <lineage>
        <taxon>Bacteria</taxon>
        <taxon>Pseudomonadati</taxon>
        <taxon>Pseudomonadota</taxon>
        <taxon>Betaproteobacteria</taxon>
        <taxon>Burkholderiales</taxon>
        <taxon>Oxalobacteraceae</taxon>
        <taxon>Undibacterium</taxon>
    </lineage>
</organism>
<proteinExistence type="predicted"/>
<dbReference type="InterPro" id="IPR043128">
    <property type="entry name" value="Rev_trsase/Diguanyl_cyclase"/>
</dbReference>
<dbReference type="OrthoDB" id="5571399at2"/>
<dbReference type="InterPro" id="IPR029787">
    <property type="entry name" value="Nucleotide_cyclase"/>
</dbReference>
<evidence type="ECO:0000313" key="3">
    <source>
        <dbReference type="EMBL" id="QJQ04810.1"/>
    </source>
</evidence>
<dbReference type="Gene3D" id="3.30.70.270">
    <property type="match status" value="1"/>
</dbReference>
<dbReference type="AlphaFoldDB" id="A0A6M4A1W3"/>
<dbReference type="GO" id="GO:0005886">
    <property type="term" value="C:plasma membrane"/>
    <property type="evidence" value="ECO:0007669"/>
    <property type="project" value="TreeGrafter"/>
</dbReference>
<sequence>MTAQLDRSSPATILPLTTGYEAVMSEKYELRIKRLERLGVKLFGVANCLISFGNLSERAYHGEHSMLAMETMFCDGLPFPVEISVVTDTKLDAKFAANRFVAAAPYIRFYAVHPICDPLHNVVGCISLVDYHPHDFDDENRQIFADLAVMVERELLLLSMHRVQQELIKQNRNLKRDSLIDPILGTWNKAAIVRSLRIEMERCSKAEKPMALMVVTLDQMTSIQDAHGTAVSDMVLVKMVSRIRSCIRPFDALGRYGGDIFLMVLPGASHLVATAVAERIRLTIMSHPETLDDTSLVLTISAGIVSTDTFPDAEPDVLISYAEKALLSAKTAGNNRVVQAMPEQPDINI</sequence>
<dbReference type="InterPro" id="IPR050469">
    <property type="entry name" value="Diguanylate_Cyclase"/>
</dbReference>
<dbReference type="PANTHER" id="PTHR45138:SF24">
    <property type="entry name" value="DIGUANYLATE CYCLASE DGCC-RELATED"/>
    <property type="match status" value="1"/>
</dbReference>
<dbReference type="GO" id="GO:1902201">
    <property type="term" value="P:negative regulation of bacterial-type flagellum-dependent cell motility"/>
    <property type="evidence" value="ECO:0007669"/>
    <property type="project" value="TreeGrafter"/>
</dbReference>
<protein>
    <recommendedName>
        <fullName evidence="1">diguanylate cyclase</fullName>
        <ecNumber evidence="1">2.7.7.65</ecNumber>
    </recommendedName>
</protein>
<dbReference type="NCBIfam" id="TIGR00254">
    <property type="entry name" value="GGDEF"/>
    <property type="match status" value="1"/>
</dbReference>
<dbReference type="Proteomes" id="UP000274350">
    <property type="component" value="Chromosome"/>
</dbReference>
<keyword evidence="4" id="KW-1185">Reference proteome</keyword>
<dbReference type="EC" id="2.7.7.65" evidence="1"/>